<gene>
    <name evidence="2" type="ORF">DSM112329_02493</name>
</gene>
<organism evidence="2">
    <name type="scientific">Paraconexibacter sp. AEG42_29</name>
    <dbReference type="NCBI Taxonomy" id="2997339"/>
    <lineage>
        <taxon>Bacteria</taxon>
        <taxon>Bacillati</taxon>
        <taxon>Actinomycetota</taxon>
        <taxon>Thermoleophilia</taxon>
        <taxon>Solirubrobacterales</taxon>
        <taxon>Paraconexibacteraceae</taxon>
        <taxon>Paraconexibacter</taxon>
    </lineage>
</organism>
<dbReference type="AlphaFoldDB" id="A0AAU7AVG8"/>
<dbReference type="KEGG" id="parq:DSM112329_02493"/>
<evidence type="ECO:0000259" key="1">
    <source>
        <dbReference type="Pfam" id="PF02470"/>
    </source>
</evidence>
<dbReference type="RefSeq" id="WP_354702140.1">
    <property type="nucleotide sequence ID" value="NZ_CP114014.1"/>
</dbReference>
<feature type="domain" description="Mce/MlaD" evidence="1">
    <location>
        <begin position="41"/>
        <end position="119"/>
    </location>
</feature>
<dbReference type="InterPro" id="IPR052336">
    <property type="entry name" value="MlaD_Phospholipid_Transporter"/>
</dbReference>
<proteinExistence type="predicted"/>
<dbReference type="PANTHER" id="PTHR33371:SF15">
    <property type="entry name" value="LIPOPROTEIN LPRN"/>
    <property type="match status" value="1"/>
</dbReference>
<dbReference type="EMBL" id="CP114014">
    <property type="protein sequence ID" value="XAY05635.1"/>
    <property type="molecule type" value="Genomic_DNA"/>
</dbReference>
<accession>A0AAU7AVG8</accession>
<name>A0AAU7AVG8_9ACTN</name>
<protein>
    <recommendedName>
        <fullName evidence="1">Mce/MlaD domain-containing protein</fullName>
    </recommendedName>
</protein>
<sequence>MLSVRRDVFALIGLIVVSLLVGGYILGQQRLRFPFIEDTPVRMSAELSTAQAVTPGQGQTIRVSGVRIGDIGKVELRDGRAFVELVIDREYEDLIRTDATALLRPKTGLKDMFLDVNPGSEEAPQAKGGFTIPVRNTLPDVNPDEILAGLDHDVRGHVAQLLKGASTGLDGRGADLRSVLKRFEPTHRSLARVAGTVKARRVELRRLVSSLADVNTELARRDDDLAEVIGESSKVFRTLASTQDGIAASIRALPTALRSTRTALTEADRLAVVLKPASERLLPVPDALKRANDSLAPLARQATPQLRSDIRPFVRAARPVAADLRPASRDLAAAEPGLTRSLKVVNNLVNMLAYNPGGREGPDKAGRNEGYLFFLAWLGHQSLNLFSQSDAHGVFRPIVLSAPCQLLAQAAKTSPLESVILGVSGVLENTAACGEASGAAEAKR</sequence>
<dbReference type="Pfam" id="PF02470">
    <property type="entry name" value="MlaD"/>
    <property type="match status" value="1"/>
</dbReference>
<reference evidence="2" key="1">
    <citation type="submission" date="2022-12" db="EMBL/GenBank/DDBJ databases">
        <title>Paraconexibacter alkalitolerans sp. nov. and Baekduia alba sp. nov., isolated from soil and emended description of the genera Paraconexibacter (Chun et al., 2020) and Baekduia (An et al., 2020).</title>
        <authorList>
            <person name="Vieira S."/>
            <person name="Huber K.J."/>
            <person name="Geppert A."/>
            <person name="Wolf J."/>
            <person name="Neumann-Schaal M."/>
            <person name="Muesken M."/>
            <person name="Overmann J."/>
        </authorList>
    </citation>
    <scope>NUCLEOTIDE SEQUENCE</scope>
    <source>
        <strain evidence="2">AEG42_29</strain>
    </source>
</reference>
<dbReference type="InterPro" id="IPR003399">
    <property type="entry name" value="Mce/MlaD"/>
</dbReference>
<evidence type="ECO:0000313" key="2">
    <source>
        <dbReference type="EMBL" id="XAY05635.1"/>
    </source>
</evidence>
<dbReference type="PANTHER" id="PTHR33371">
    <property type="entry name" value="INTERMEMBRANE PHOSPHOLIPID TRANSPORT SYSTEM BINDING PROTEIN MLAD-RELATED"/>
    <property type="match status" value="1"/>
</dbReference>